<proteinExistence type="predicted"/>
<protein>
    <submittedName>
        <fullName evidence="2">Uncharacterized protein</fullName>
    </submittedName>
</protein>
<gene>
    <name evidence="2" type="ORF">SEMRO_325_G117710.1</name>
</gene>
<dbReference type="OrthoDB" id="45765at2759"/>
<sequence length="273" mass="31215">MGKTRIGDRLSKNTTGEAPDEKKNRSAELEEFNAKFDEFTKQFKPLVTVLKNHHAQLQKLQKTQGDVTTELAKWIEKSPIENAENNPANVQVALGKLDNIYSDKYQREVIEYVREWELVIKTRVEASCKQAKEMKQDLSHYEKKTESLSKGHEAAVAKEKTPSPKDVERLKRNEEKLSLARDSYEAHATRLVELIEQVVDNAWKDLLPLLLRMIRMDTDKITDHNEIIESSNVMQNLKNLAEEYKIDLTTPPPGAAEKTVVAADPKKVVPLKQ</sequence>
<feature type="compositionally biased region" description="Basic and acidic residues" evidence="1">
    <location>
        <begin position="1"/>
        <end position="11"/>
    </location>
</feature>
<dbReference type="Proteomes" id="UP001153069">
    <property type="component" value="Unassembled WGS sequence"/>
</dbReference>
<accession>A0A9N8DSJ8</accession>
<reference evidence="2" key="1">
    <citation type="submission" date="2020-06" db="EMBL/GenBank/DDBJ databases">
        <authorList>
            <consortium name="Plant Systems Biology data submission"/>
        </authorList>
    </citation>
    <scope>NUCLEOTIDE SEQUENCE</scope>
    <source>
        <strain evidence="2">D6</strain>
    </source>
</reference>
<evidence type="ECO:0000313" key="2">
    <source>
        <dbReference type="EMBL" id="CAB9507907.1"/>
    </source>
</evidence>
<name>A0A9N8DSJ8_9STRA</name>
<dbReference type="SUPFAM" id="SSF103657">
    <property type="entry name" value="BAR/IMD domain-like"/>
    <property type="match status" value="1"/>
</dbReference>
<feature type="region of interest" description="Disordered" evidence="1">
    <location>
        <begin position="142"/>
        <end position="171"/>
    </location>
</feature>
<dbReference type="CDD" id="cd07307">
    <property type="entry name" value="BAR"/>
    <property type="match status" value="1"/>
</dbReference>
<evidence type="ECO:0000256" key="1">
    <source>
        <dbReference type="SAM" id="MobiDB-lite"/>
    </source>
</evidence>
<organism evidence="2 3">
    <name type="scientific">Seminavis robusta</name>
    <dbReference type="NCBI Taxonomy" id="568900"/>
    <lineage>
        <taxon>Eukaryota</taxon>
        <taxon>Sar</taxon>
        <taxon>Stramenopiles</taxon>
        <taxon>Ochrophyta</taxon>
        <taxon>Bacillariophyta</taxon>
        <taxon>Bacillariophyceae</taxon>
        <taxon>Bacillariophycidae</taxon>
        <taxon>Naviculales</taxon>
        <taxon>Naviculaceae</taxon>
        <taxon>Seminavis</taxon>
    </lineage>
</organism>
<dbReference type="AlphaFoldDB" id="A0A9N8DSJ8"/>
<feature type="region of interest" description="Disordered" evidence="1">
    <location>
        <begin position="1"/>
        <end position="26"/>
    </location>
</feature>
<dbReference type="InterPro" id="IPR027267">
    <property type="entry name" value="AH/BAR_dom_sf"/>
</dbReference>
<keyword evidence="3" id="KW-1185">Reference proteome</keyword>
<evidence type="ECO:0000313" key="3">
    <source>
        <dbReference type="Proteomes" id="UP001153069"/>
    </source>
</evidence>
<comment type="caution">
    <text evidence="2">The sequence shown here is derived from an EMBL/GenBank/DDBJ whole genome shotgun (WGS) entry which is preliminary data.</text>
</comment>
<dbReference type="Gene3D" id="1.20.1270.60">
    <property type="entry name" value="Arfaptin homology (AH) domain/BAR domain"/>
    <property type="match status" value="1"/>
</dbReference>
<dbReference type="EMBL" id="CAICTM010000324">
    <property type="protein sequence ID" value="CAB9507907.1"/>
    <property type="molecule type" value="Genomic_DNA"/>
</dbReference>